<comment type="caution">
    <text evidence="1">The sequence shown here is derived from an EMBL/GenBank/DDBJ whole genome shotgun (WGS) entry which is preliminary data.</text>
</comment>
<dbReference type="Proteomes" id="UP001596484">
    <property type="component" value="Unassembled WGS sequence"/>
</dbReference>
<reference evidence="2" key="1">
    <citation type="journal article" date="2019" name="Int. J. Syst. Evol. Microbiol.">
        <title>The Global Catalogue of Microorganisms (GCM) 10K type strain sequencing project: providing services to taxonomists for standard genome sequencing and annotation.</title>
        <authorList>
            <consortium name="The Broad Institute Genomics Platform"/>
            <consortium name="The Broad Institute Genome Sequencing Center for Infectious Disease"/>
            <person name="Wu L."/>
            <person name="Ma J."/>
        </authorList>
    </citation>
    <scope>NUCLEOTIDE SEQUENCE [LARGE SCALE GENOMIC DNA]</scope>
    <source>
        <strain evidence="2">ICMP 19430</strain>
    </source>
</reference>
<protein>
    <recommendedName>
        <fullName evidence="3">Polyketide cyclase / dehydrase and lipid transport</fullName>
    </recommendedName>
</protein>
<evidence type="ECO:0008006" key="3">
    <source>
        <dbReference type="Google" id="ProtNLM"/>
    </source>
</evidence>
<name>A0ABW2RRL4_9NOCA</name>
<sequence>MTRVTDVHVRTFAGEVGTIGRQLETLASEQEDFWVTDLAPPMILDRGLQPGSRGGHGSVRYSVLEHSPGESVVFGFDPSIGLVGTHRFIVAQDGDQVSVRHELDAEASGSMRLLWKRLVLPMHRGVIEDIFDHLERASTGTAHRQQPTSAAMRWLARRMAAAGI</sequence>
<keyword evidence="2" id="KW-1185">Reference proteome</keyword>
<gene>
    <name evidence="1" type="ORF">ACFQS9_00400</name>
</gene>
<organism evidence="1 2">
    <name type="scientific">Rhodococcus daqingensis</name>
    <dbReference type="NCBI Taxonomy" id="2479363"/>
    <lineage>
        <taxon>Bacteria</taxon>
        <taxon>Bacillati</taxon>
        <taxon>Actinomycetota</taxon>
        <taxon>Actinomycetes</taxon>
        <taxon>Mycobacteriales</taxon>
        <taxon>Nocardiaceae</taxon>
        <taxon>Rhodococcus</taxon>
    </lineage>
</organism>
<evidence type="ECO:0000313" key="1">
    <source>
        <dbReference type="EMBL" id="MFC7446341.1"/>
    </source>
</evidence>
<accession>A0ABW2RRL4</accession>
<dbReference type="RefSeq" id="WP_378400408.1">
    <property type="nucleotide sequence ID" value="NZ_JBHTCS010000001.1"/>
</dbReference>
<proteinExistence type="predicted"/>
<dbReference type="EMBL" id="JBHTCS010000001">
    <property type="protein sequence ID" value="MFC7446341.1"/>
    <property type="molecule type" value="Genomic_DNA"/>
</dbReference>
<evidence type="ECO:0000313" key="2">
    <source>
        <dbReference type="Proteomes" id="UP001596484"/>
    </source>
</evidence>
<dbReference type="SUPFAM" id="SSF55961">
    <property type="entry name" value="Bet v1-like"/>
    <property type="match status" value="1"/>
</dbReference>